<sequence>MFCLFNRKLCVICKEPRSRRSKNRHPLVCSRCRTASRKSRKHVTVEIHHYHHDDISPQLVPGHDKDWGYSKHFELPESNITTPGTPYAYCLPEPTPYYE</sequence>
<evidence type="ECO:0000313" key="2">
    <source>
        <dbReference type="Proteomes" id="UP000244855"/>
    </source>
</evidence>
<reference evidence="1 2" key="1">
    <citation type="journal article" date="2018" name="Sci. Rep.">
        <title>Comparative genomics provides insights into the lifestyle and reveals functional heterogeneity of dark septate endophytic fungi.</title>
        <authorList>
            <person name="Knapp D.G."/>
            <person name="Nemeth J.B."/>
            <person name="Barry K."/>
            <person name="Hainaut M."/>
            <person name="Henrissat B."/>
            <person name="Johnson J."/>
            <person name="Kuo A."/>
            <person name="Lim J.H.P."/>
            <person name="Lipzen A."/>
            <person name="Nolan M."/>
            <person name="Ohm R.A."/>
            <person name="Tamas L."/>
            <person name="Grigoriev I.V."/>
            <person name="Spatafora J.W."/>
            <person name="Nagy L.G."/>
            <person name="Kovacs G.M."/>
        </authorList>
    </citation>
    <scope>NUCLEOTIDE SEQUENCE [LARGE SCALE GENOMIC DNA]</scope>
    <source>
        <strain evidence="1 2">DSE2036</strain>
    </source>
</reference>
<name>A0A2V1D1A4_9PLEO</name>
<gene>
    <name evidence="1" type="ORF">DM02DRAFT_620304</name>
</gene>
<dbReference type="EMBL" id="KZ805775">
    <property type="protein sequence ID" value="PVH91812.1"/>
    <property type="molecule type" value="Genomic_DNA"/>
</dbReference>
<keyword evidence="2" id="KW-1185">Reference proteome</keyword>
<proteinExistence type="predicted"/>
<evidence type="ECO:0000313" key="1">
    <source>
        <dbReference type="EMBL" id="PVH91812.1"/>
    </source>
</evidence>
<accession>A0A2V1D1A4</accession>
<protein>
    <submittedName>
        <fullName evidence="1">Uncharacterized protein</fullName>
    </submittedName>
</protein>
<dbReference type="Proteomes" id="UP000244855">
    <property type="component" value="Unassembled WGS sequence"/>
</dbReference>
<organism evidence="1 2">
    <name type="scientific">Periconia macrospinosa</name>
    <dbReference type="NCBI Taxonomy" id="97972"/>
    <lineage>
        <taxon>Eukaryota</taxon>
        <taxon>Fungi</taxon>
        <taxon>Dikarya</taxon>
        <taxon>Ascomycota</taxon>
        <taxon>Pezizomycotina</taxon>
        <taxon>Dothideomycetes</taxon>
        <taxon>Pleosporomycetidae</taxon>
        <taxon>Pleosporales</taxon>
        <taxon>Massarineae</taxon>
        <taxon>Periconiaceae</taxon>
        <taxon>Periconia</taxon>
    </lineage>
</organism>
<feature type="non-terminal residue" evidence="1">
    <location>
        <position position="99"/>
    </location>
</feature>
<dbReference type="AlphaFoldDB" id="A0A2V1D1A4"/>